<dbReference type="SUPFAM" id="SSF140459">
    <property type="entry name" value="PE/PPE dimer-like"/>
    <property type="match status" value="1"/>
</dbReference>
<feature type="domain" description="PE" evidence="2">
    <location>
        <begin position="4"/>
        <end position="93"/>
    </location>
</feature>
<reference evidence="3 4" key="1">
    <citation type="submission" date="2017-02" db="EMBL/GenBank/DDBJ databases">
        <title>The new phylogeny of genus Mycobacterium.</title>
        <authorList>
            <person name="Tortoli E."/>
            <person name="Trovato A."/>
            <person name="Cirillo D.M."/>
        </authorList>
    </citation>
    <scope>NUCLEOTIDE SEQUENCE [LARGE SCALE GENOMIC DNA]</scope>
    <source>
        <strain evidence="3 4">DSM 45057</strain>
    </source>
</reference>
<dbReference type="AlphaFoldDB" id="A0A1W9Z7R8"/>
<evidence type="ECO:0000259" key="2">
    <source>
        <dbReference type="Pfam" id="PF00934"/>
    </source>
</evidence>
<proteinExistence type="predicted"/>
<keyword evidence="4" id="KW-1185">Reference proteome</keyword>
<evidence type="ECO:0000256" key="1">
    <source>
        <dbReference type="SAM" id="MobiDB-lite"/>
    </source>
</evidence>
<dbReference type="OrthoDB" id="4751345at2"/>
<feature type="region of interest" description="Disordered" evidence="1">
    <location>
        <begin position="121"/>
        <end position="144"/>
    </location>
</feature>
<sequence>MSFLNVAPDVLATAATDLTGVNSLLSVANAAAAAPTTGLLAAAEDEVSAAIAALFSDYAHGYQAVSAQATEFHTWFVQTLTAGVGSYVSTEAASVSPLQQLLNAINAPSVALTQRPLIGNGTNGAPGTGNDGTPGGWLIGDGGAGGSGGVGQKGGAGGAAGLFGT</sequence>
<dbReference type="EMBL" id="MVHE01000127">
    <property type="protein sequence ID" value="ORA08740.1"/>
    <property type="molecule type" value="Genomic_DNA"/>
</dbReference>
<dbReference type="Pfam" id="PF21526">
    <property type="entry name" value="PGRS"/>
    <property type="match status" value="1"/>
</dbReference>
<dbReference type="Gene3D" id="1.10.287.850">
    <property type="entry name" value="HP0062-like domain"/>
    <property type="match status" value="1"/>
</dbReference>
<dbReference type="InterPro" id="IPR000084">
    <property type="entry name" value="PE-PGRS_N"/>
</dbReference>
<dbReference type="Pfam" id="PF00934">
    <property type="entry name" value="PE"/>
    <property type="match status" value="1"/>
</dbReference>
<accession>A0A1W9Z7R8</accession>
<gene>
    <name evidence="3" type="ORF">BST12_28195</name>
</gene>
<dbReference type="InterPro" id="IPR048996">
    <property type="entry name" value="PGRS_rpt"/>
</dbReference>
<name>A0A1W9Z7R8_MYCAN</name>
<dbReference type="Proteomes" id="UP000192284">
    <property type="component" value="Unassembled WGS sequence"/>
</dbReference>
<organism evidence="3 4">
    <name type="scientific">Mycobacterium angelicum</name>
    <dbReference type="NCBI Taxonomy" id="470074"/>
    <lineage>
        <taxon>Bacteria</taxon>
        <taxon>Bacillati</taxon>
        <taxon>Actinomycetota</taxon>
        <taxon>Actinomycetes</taxon>
        <taxon>Mycobacteriales</taxon>
        <taxon>Mycobacteriaceae</taxon>
        <taxon>Mycobacterium</taxon>
    </lineage>
</organism>
<evidence type="ECO:0000313" key="4">
    <source>
        <dbReference type="Proteomes" id="UP000192284"/>
    </source>
</evidence>
<dbReference type="RefSeq" id="WP_139802007.1">
    <property type="nucleotide sequence ID" value="NZ_MVHE01000127.1"/>
</dbReference>
<protein>
    <submittedName>
        <fullName evidence="3">PE family protein</fullName>
    </submittedName>
</protein>
<evidence type="ECO:0000313" key="3">
    <source>
        <dbReference type="EMBL" id="ORA08740.1"/>
    </source>
</evidence>
<feature type="non-terminal residue" evidence="3">
    <location>
        <position position="165"/>
    </location>
</feature>
<comment type="caution">
    <text evidence="3">The sequence shown here is derived from an EMBL/GenBank/DDBJ whole genome shotgun (WGS) entry which is preliminary data.</text>
</comment>
<dbReference type="InterPro" id="IPR038332">
    <property type="entry name" value="PPE_sf"/>
</dbReference>